<feature type="domain" description="HPr" evidence="5">
    <location>
        <begin position="93"/>
        <end position="180"/>
    </location>
</feature>
<dbReference type="NCBIfam" id="TIGR01003">
    <property type="entry name" value="PTS_HPr_family"/>
    <property type="match status" value="1"/>
</dbReference>
<comment type="subcellular location">
    <subcellularLocation>
        <location evidence="1">Cytoplasm</location>
    </subcellularLocation>
</comment>
<evidence type="ECO:0000259" key="5">
    <source>
        <dbReference type="PROSITE" id="PS51350"/>
    </source>
</evidence>
<dbReference type="PANTHER" id="PTHR33705:SF2">
    <property type="entry name" value="PHOSPHOCARRIER PROTEIN NPR"/>
    <property type="match status" value="1"/>
</dbReference>
<feature type="region of interest" description="Disordered" evidence="4">
    <location>
        <begin position="1"/>
        <end position="33"/>
    </location>
</feature>
<organism evidence="6 7">
    <name type="scientific">Eiseniibacteriota bacterium</name>
    <dbReference type="NCBI Taxonomy" id="2212470"/>
    <lineage>
        <taxon>Bacteria</taxon>
        <taxon>Candidatus Eiseniibacteriota</taxon>
    </lineage>
</organism>
<keyword evidence="3" id="KW-0598">Phosphotransferase system</keyword>
<dbReference type="InterPro" id="IPR050399">
    <property type="entry name" value="HPr"/>
</dbReference>
<evidence type="ECO:0000313" key="6">
    <source>
        <dbReference type="EMBL" id="TMQ56775.1"/>
    </source>
</evidence>
<dbReference type="InterPro" id="IPR000032">
    <property type="entry name" value="HPr-like"/>
</dbReference>
<dbReference type="GO" id="GO:0009401">
    <property type="term" value="P:phosphoenolpyruvate-dependent sugar phosphotransferase system"/>
    <property type="evidence" value="ECO:0007669"/>
    <property type="project" value="UniProtKB-KW"/>
</dbReference>
<dbReference type="PANTHER" id="PTHR33705">
    <property type="entry name" value="PHOSPHOCARRIER PROTEIN HPR"/>
    <property type="match status" value="1"/>
</dbReference>
<dbReference type="CDD" id="cd00367">
    <property type="entry name" value="PTS-HPr_like"/>
    <property type="match status" value="1"/>
</dbReference>
<evidence type="ECO:0000256" key="3">
    <source>
        <dbReference type="ARBA" id="ARBA00022683"/>
    </source>
</evidence>
<dbReference type="Pfam" id="PF00381">
    <property type="entry name" value="PTS-HPr"/>
    <property type="match status" value="1"/>
</dbReference>
<dbReference type="InterPro" id="IPR035895">
    <property type="entry name" value="HPr-like_sf"/>
</dbReference>
<feature type="compositionally biased region" description="Low complexity" evidence="4">
    <location>
        <begin position="1"/>
        <end position="20"/>
    </location>
</feature>
<evidence type="ECO:0000313" key="7">
    <source>
        <dbReference type="Proteomes" id="UP000317716"/>
    </source>
</evidence>
<keyword evidence="2" id="KW-0963">Cytoplasm</keyword>
<dbReference type="Gene3D" id="3.30.1340.10">
    <property type="entry name" value="HPr-like"/>
    <property type="match status" value="1"/>
</dbReference>
<protein>
    <submittedName>
        <fullName evidence="6">HPr family phosphocarrier protein</fullName>
    </submittedName>
</protein>
<gene>
    <name evidence="6" type="ORF">E6K72_04510</name>
</gene>
<dbReference type="Proteomes" id="UP000317716">
    <property type="component" value="Unassembled WGS sequence"/>
</dbReference>
<reference evidence="6 7" key="1">
    <citation type="journal article" date="2019" name="Nat. Microbiol.">
        <title>Mediterranean grassland soil C-N compound turnover is dependent on rainfall and depth, and is mediated by genomically divergent microorganisms.</title>
        <authorList>
            <person name="Diamond S."/>
            <person name="Andeer P.F."/>
            <person name="Li Z."/>
            <person name="Crits-Christoph A."/>
            <person name="Burstein D."/>
            <person name="Anantharaman K."/>
            <person name="Lane K.R."/>
            <person name="Thomas B.C."/>
            <person name="Pan C."/>
            <person name="Northen T.R."/>
            <person name="Banfield J.F."/>
        </authorList>
    </citation>
    <scope>NUCLEOTIDE SEQUENCE [LARGE SCALE GENOMIC DNA]</scope>
    <source>
        <strain evidence="6">WS_2</strain>
    </source>
</reference>
<evidence type="ECO:0000256" key="2">
    <source>
        <dbReference type="ARBA" id="ARBA00022490"/>
    </source>
</evidence>
<evidence type="ECO:0000256" key="1">
    <source>
        <dbReference type="ARBA" id="ARBA00004496"/>
    </source>
</evidence>
<feature type="compositionally biased region" description="Gly residues" evidence="4">
    <location>
        <begin position="21"/>
        <end position="33"/>
    </location>
</feature>
<comment type="caution">
    <text evidence="6">The sequence shown here is derived from an EMBL/GenBank/DDBJ whole genome shotgun (WGS) entry which is preliminary data.</text>
</comment>
<evidence type="ECO:0000256" key="4">
    <source>
        <dbReference type="SAM" id="MobiDB-lite"/>
    </source>
</evidence>
<dbReference type="EMBL" id="VBOS01000150">
    <property type="protein sequence ID" value="TMQ56775.1"/>
    <property type="molecule type" value="Genomic_DNA"/>
</dbReference>
<proteinExistence type="predicted"/>
<name>A0A538SZH3_UNCEI</name>
<dbReference type="AlphaFoldDB" id="A0A538SZH3"/>
<dbReference type="PROSITE" id="PS51350">
    <property type="entry name" value="PTS_HPR_DOM"/>
    <property type="match status" value="1"/>
</dbReference>
<dbReference type="SUPFAM" id="SSF55594">
    <property type="entry name" value="HPr-like"/>
    <property type="match status" value="1"/>
</dbReference>
<dbReference type="PRINTS" id="PR00107">
    <property type="entry name" value="PHOSPHOCPHPR"/>
</dbReference>
<accession>A0A538SZH3</accession>
<dbReference type="GO" id="GO:0005737">
    <property type="term" value="C:cytoplasm"/>
    <property type="evidence" value="ECO:0007669"/>
    <property type="project" value="UniProtKB-SubCell"/>
</dbReference>
<sequence length="181" mass="18566">MGVSRRPGCAGDPAARPPRGAGEGPLGARGGVGRAHRGYRAGAGWRAAAHGVSGRARRRTGAGHAHSAARAAIAHRVGAGDRHVVYRSGVDALSETELVIRNQLGLHARACALFVKTAAKFQSHILVSRDDLEVNGKSIMGVMMLAAEEGSTIRVRAEGPDEGAALDAIAALVNGKFGGEP</sequence>